<evidence type="ECO:0000256" key="3">
    <source>
        <dbReference type="ARBA" id="ARBA00022692"/>
    </source>
</evidence>
<feature type="transmembrane region" description="Helical" evidence="6">
    <location>
        <begin position="156"/>
        <end position="180"/>
    </location>
</feature>
<organism evidence="7 8">
    <name type="scientific">Jeotgalibacillus campisalis</name>
    <dbReference type="NCBI Taxonomy" id="220754"/>
    <lineage>
        <taxon>Bacteria</taxon>
        <taxon>Bacillati</taxon>
        <taxon>Bacillota</taxon>
        <taxon>Bacilli</taxon>
        <taxon>Bacillales</taxon>
        <taxon>Caryophanaceae</taxon>
        <taxon>Jeotgalibacillus</taxon>
    </lineage>
</organism>
<dbReference type="AlphaFoldDB" id="A0A0C2W4A2"/>
<evidence type="ECO:0000256" key="6">
    <source>
        <dbReference type="SAM" id="Phobius"/>
    </source>
</evidence>
<proteinExistence type="predicted"/>
<dbReference type="GO" id="GO:0005886">
    <property type="term" value="C:plasma membrane"/>
    <property type="evidence" value="ECO:0007669"/>
    <property type="project" value="UniProtKB-SubCell"/>
</dbReference>
<dbReference type="EMBL" id="JXRR01000008">
    <property type="protein sequence ID" value="KIL50883.1"/>
    <property type="molecule type" value="Genomic_DNA"/>
</dbReference>
<feature type="transmembrane region" description="Helical" evidence="6">
    <location>
        <begin position="231"/>
        <end position="250"/>
    </location>
</feature>
<evidence type="ECO:0000256" key="1">
    <source>
        <dbReference type="ARBA" id="ARBA00004651"/>
    </source>
</evidence>
<sequence length="269" mass="29581">MHDHHTHEAAGWVWTDLLLLLPFAAAIALYIAASILSSRKLKNWPLYRTGLWVLGISFAAAAVTGPLAERAHTDFTAHMLGHLLLGMLAPLLLVLSAPMTLFLRSVPVSLGRKTSRLLKSRPIRFISDPLTASVLNIGGLWLLYTTNLYSAMHDSLLLHIVIHFHVFAAGYLFTISMIYIDPVGHRTPFIYRAVVLTAALAGHGILSKFIYANPPAGVDPQQAESGGMLMYYGGDAIDVIIIIILCYQWYKAARPRPSMTMNKSGDALH</sequence>
<dbReference type="Pfam" id="PF09678">
    <property type="entry name" value="Caa3_CtaG"/>
    <property type="match status" value="1"/>
</dbReference>
<evidence type="ECO:0000256" key="4">
    <source>
        <dbReference type="ARBA" id="ARBA00022989"/>
    </source>
</evidence>
<gene>
    <name evidence="7" type="ORF">KR50_07640</name>
</gene>
<comment type="caution">
    <text evidence="7">The sequence shown here is derived from an EMBL/GenBank/DDBJ whole genome shotgun (WGS) entry which is preliminary data.</text>
</comment>
<keyword evidence="5 6" id="KW-0472">Membrane</keyword>
<dbReference type="OrthoDB" id="5024156at2"/>
<dbReference type="PATRIC" id="fig|220754.4.peg.783"/>
<dbReference type="InterPro" id="IPR019108">
    <property type="entry name" value="Caa3_assmbl_CtaG-rel"/>
</dbReference>
<accession>A0A0C2W4A2</accession>
<protein>
    <submittedName>
        <fullName evidence="7">Membrane protein</fullName>
    </submittedName>
</protein>
<keyword evidence="8" id="KW-1185">Reference proteome</keyword>
<feature type="transmembrane region" description="Helical" evidence="6">
    <location>
        <begin position="49"/>
        <end position="68"/>
    </location>
</feature>
<feature type="transmembrane region" description="Helical" evidence="6">
    <location>
        <begin position="80"/>
        <end position="103"/>
    </location>
</feature>
<name>A0A0C2W4A2_9BACL</name>
<keyword evidence="4 6" id="KW-1133">Transmembrane helix</keyword>
<keyword evidence="3 6" id="KW-0812">Transmembrane</keyword>
<dbReference type="RefSeq" id="WP_041055090.1">
    <property type="nucleotide sequence ID" value="NZ_JXRR01000008.1"/>
</dbReference>
<comment type="subcellular location">
    <subcellularLocation>
        <location evidence="1">Cell membrane</location>
        <topology evidence="1">Multi-pass membrane protein</topology>
    </subcellularLocation>
</comment>
<evidence type="ECO:0000313" key="8">
    <source>
        <dbReference type="Proteomes" id="UP000031972"/>
    </source>
</evidence>
<evidence type="ECO:0000313" key="7">
    <source>
        <dbReference type="EMBL" id="KIL50883.1"/>
    </source>
</evidence>
<evidence type="ECO:0000256" key="5">
    <source>
        <dbReference type="ARBA" id="ARBA00023136"/>
    </source>
</evidence>
<feature type="transmembrane region" description="Helical" evidence="6">
    <location>
        <begin position="12"/>
        <end position="37"/>
    </location>
</feature>
<dbReference type="Proteomes" id="UP000031972">
    <property type="component" value="Unassembled WGS sequence"/>
</dbReference>
<evidence type="ECO:0000256" key="2">
    <source>
        <dbReference type="ARBA" id="ARBA00022475"/>
    </source>
</evidence>
<feature type="transmembrane region" description="Helical" evidence="6">
    <location>
        <begin position="189"/>
        <end position="211"/>
    </location>
</feature>
<keyword evidence="2" id="KW-1003">Cell membrane</keyword>
<reference evidence="7 8" key="1">
    <citation type="submission" date="2015-01" db="EMBL/GenBank/DDBJ databases">
        <title>Jeotgalibacillus campisalis genome sequencing.</title>
        <authorList>
            <person name="Goh K.M."/>
            <person name="Chan K.-G."/>
            <person name="Yaakop A.S."/>
            <person name="Ee R."/>
            <person name="Gan H.M."/>
            <person name="Chan C.S."/>
        </authorList>
    </citation>
    <scope>NUCLEOTIDE SEQUENCE [LARGE SCALE GENOMIC DNA]</scope>
    <source>
        <strain evidence="7 8">SF-57</strain>
    </source>
</reference>
<feature type="transmembrane region" description="Helical" evidence="6">
    <location>
        <begin position="123"/>
        <end position="144"/>
    </location>
</feature>